<keyword evidence="1" id="KW-0732">Signal</keyword>
<feature type="chain" id="PRO_5038756805" evidence="1">
    <location>
        <begin position="28"/>
        <end position="329"/>
    </location>
</feature>
<dbReference type="EMBL" id="AP019697">
    <property type="protein sequence ID" value="BBK24838.1"/>
    <property type="molecule type" value="Genomic_DNA"/>
</dbReference>
<reference evidence="3" key="1">
    <citation type="submission" date="2019-05" db="EMBL/GenBank/DDBJ databases">
        <title>Complete genome sequencing of Dialister sp. strain 5BBH33.</title>
        <authorList>
            <person name="Sakamoto M."/>
            <person name="Murakami T."/>
            <person name="Mori H."/>
        </authorList>
    </citation>
    <scope>NUCLEOTIDE SEQUENCE [LARGE SCALE GENOMIC DNA]</scope>
    <source>
        <strain evidence="3">5BBH33</strain>
    </source>
</reference>
<dbReference type="CDD" id="cd03413">
    <property type="entry name" value="CbiK_C"/>
    <property type="match status" value="1"/>
</dbReference>
<protein>
    <submittedName>
        <fullName evidence="2">Sirohydrochlorin cobaltochelatase</fullName>
    </submittedName>
</protein>
<dbReference type="AlphaFoldDB" id="A0A8E4DGW1"/>
<dbReference type="Pfam" id="PF06180">
    <property type="entry name" value="CbiK"/>
    <property type="match status" value="1"/>
</dbReference>
<evidence type="ECO:0000313" key="3">
    <source>
        <dbReference type="Proteomes" id="UP000320585"/>
    </source>
</evidence>
<feature type="signal peptide" evidence="1">
    <location>
        <begin position="1"/>
        <end position="27"/>
    </location>
</feature>
<organism evidence="2 3">
    <name type="scientific">Dialister hominis</name>
    <dbReference type="NCBI Taxonomy" id="2582419"/>
    <lineage>
        <taxon>Bacteria</taxon>
        <taxon>Bacillati</taxon>
        <taxon>Bacillota</taxon>
        <taxon>Negativicutes</taxon>
        <taxon>Veillonellales</taxon>
        <taxon>Veillonellaceae</taxon>
        <taxon>Dialister</taxon>
    </lineage>
</organism>
<gene>
    <name evidence="2" type="primary">cbiK</name>
    <name evidence="2" type="ORF">Dia5BBH33_07730</name>
</gene>
<dbReference type="RefSeq" id="WP_143332415.1">
    <property type="nucleotide sequence ID" value="NZ_AP019697.1"/>
</dbReference>
<dbReference type="GeneID" id="92715991"/>
<dbReference type="KEGG" id="dho:Dia5BBH33_07730"/>
<name>A0A8E4DGW1_9FIRM</name>
<dbReference type="Gene3D" id="3.40.50.1400">
    <property type="match status" value="2"/>
</dbReference>
<evidence type="ECO:0000313" key="2">
    <source>
        <dbReference type="EMBL" id="BBK24838.1"/>
    </source>
</evidence>
<dbReference type="GO" id="GO:0019251">
    <property type="term" value="P:anaerobic cobalamin biosynthetic process"/>
    <property type="evidence" value="ECO:0007669"/>
    <property type="project" value="InterPro"/>
</dbReference>
<evidence type="ECO:0000256" key="1">
    <source>
        <dbReference type="SAM" id="SignalP"/>
    </source>
</evidence>
<dbReference type="GO" id="GO:0016852">
    <property type="term" value="F:sirohydrochlorin cobaltochelatase activity"/>
    <property type="evidence" value="ECO:0007669"/>
    <property type="project" value="InterPro"/>
</dbReference>
<accession>A0A8E4DGW1</accession>
<sequence>MKKGVRRMVVASMAALCALGASFSTSAYELNPEVKDVTPALREASTVGVWTSENPAMKNAPNKDAILVMTFGTTFKDTRAKTIDAVEKAIQEANPGVPVYEAYTSHIIIDRVKAKEGIQKLTPEEAFAKLKADGYTRVAVVSLDVIPGMEYSYDSIITKMQANNFKKLSLAMPLMYFQGTEGEPDQIVEFLNALKSQIPKMGPHEATLIMAHGTPHPGNAYYSVIQDRLQQLGMNNVFVYSVEGRPNLEDVIPKLKAGGYTTVTLMPIMMVAGDHANNDMAGSDPDSHKSILEKDGFTVKTYIHGLGENKNVRQIYVNRAEEALSALQK</sequence>
<dbReference type="OrthoDB" id="9770331at2"/>
<dbReference type="InterPro" id="IPR010388">
    <property type="entry name" value="Anaerobic_Co-chelatase"/>
</dbReference>
<dbReference type="Proteomes" id="UP000320585">
    <property type="component" value="Chromosome"/>
</dbReference>
<keyword evidence="3" id="KW-1185">Reference proteome</keyword>
<proteinExistence type="predicted"/>
<dbReference type="SUPFAM" id="SSF53800">
    <property type="entry name" value="Chelatase"/>
    <property type="match status" value="1"/>
</dbReference>